<reference evidence="4" key="1">
    <citation type="submission" date="2025-08" db="UniProtKB">
        <authorList>
            <consortium name="RefSeq"/>
        </authorList>
    </citation>
    <scope>IDENTIFICATION</scope>
    <source>
        <tissue evidence="4">Blood</tissue>
    </source>
</reference>
<feature type="compositionally biased region" description="Basic residues" evidence="2">
    <location>
        <begin position="527"/>
        <end position="538"/>
    </location>
</feature>
<dbReference type="GeneID" id="113911679"/>
<evidence type="ECO:0000313" key="3">
    <source>
        <dbReference type="Proteomes" id="UP000515165"/>
    </source>
</evidence>
<feature type="region of interest" description="Disordered" evidence="2">
    <location>
        <begin position="244"/>
        <end position="289"/>
    </location>
</feature>
<evidence type="ECO:0000313" key="4">
    <source>
        <dbReference type="RefSeq" id="XP_035579240.1"/>
    </source>
</evidence>
<keyword evidence="3" id="KW-1185">Reference proteome</keyword>
<dbReference type="InterPro" id="IPR050821">
    <property type="entry name" value="Cytosolic_carboxypeptidase"/>
</dbReference>
<feature type="region of interest" description="Disordered" evidence="2">
    <location>
        <begin position="214"/>
        <end position="233"/>
    </location>
</feature>
<name>A0A6P9EWV4_ZALCA</name>
<comment type="cofactor">
    <cofactor evidence="1">
        <name>Zn(2+)</name>
        <dbReference type="ChEBI" id="CHEBI:29105"/>
    </cofactor>
</comment>
<dbReference type="GO" id="GO:0004180">
    <property type="term" value="F:carboxypeptidase activity"/>
    <property type="evidence" value="ECO:0007669"/>
    <property type="project" value="UniProtKB-KW"/>
</dbReference>
<feature type="compositionally biased region" description="Low complexity" evidence="2">
    <location>
        <begin position="216"/>
        <end position="230"/>
    </location>
</feature>
<accession>A0A6P9EWV4</accession>
<feature type="compositionally biased region" description="Basic and acidic residues" evidence="2">
    <location>
        <begin position="263"/>
        <end position="289"/>
    </location>
</feature>
<proteinExistence type="predicted"/>
<keyword evidence="4" id="KW-0121">Carboxypeptidase</keyword>
<protein>
    <submittedName>
        <fullName evidence="4">Cytosolic carboxypeptidase 3 isoform X10</fullName>
    </submittedName>
</protein>
<dbReference type="PANTHER" id="PTHR12756">
    <property type="entry name" value="CYTOSOLIC CARBOXYPEPTIDASE"/>
    <property type="match status" value="1"/>
</dbReference>
<feature type="region of interest" description="Disordered" evidence="2">
    <location>
        <begin position="521"/>
        <end position="611"/>
    </location>
</feature>
<evidence type="ECO:0000256" key="1">
    <source>
        <dbReference type="ARBA" id="ARBA00001947"/>
    </source>
</evidence>
<sequence length="611" mass="71320">MPEDSEKEDYSDRTISDESDEDNFMKFVNEDSHRCALLTADSISDPFFPRTTQILLEYQLGRWVPRLREPRDLYGVSSSGPLSPTRWPYQCEVIDEKVQHIDWTPSYLEPVYTPTGLEMEPLYPNSKEDTVVYLAEDAYKEPCFVYSRVGGNRTPLKQPVDNYDNTLTFEARFESGNLQKYYQCLKELEEMEKHINLEKILEYSDTSLKEMTLDLESSSRGSDSSESNESQTYLLKLTSQIKSKKKHLKTKKERNSTIASHQNTREEQEACDKGHLVQRHRESNSDVKDIKPNVSDNYIFDYFRRPFPNQGVVKIPGRVPAWLLKRYLSSQNRIQRLSKDQQRQLSETGEKPIHEIIQPKSTDLYGNCFKVTSFKCPMSTQTPSWTEKTRVPTEDLHQNLKSKMKECTSFQSKKTGINWTDDEKRIYRDKRIAQTQEILQYLLPIMESTKNVQTPQMKQIFNPRTNFQIQHQLMPATYINIKRYSTSWTAPRNHPFISQRNLTVSSPEWLQSVSQRSLESLSPLTVPKKKKHSRIKATKTKDMKPLSSKWETTPSNFEKDADIIKEKSLQAEESNEQNSTQIAPRPAKNRVEQPSKNHGQPTFYLKFQRDK</sequence>
<dbReference type="PANTHER" id="PTHR12756:SF23">
    <property type="entry name" value="CYTOSOLIC CARBOXYPEPTIDASE 3"/>
    <property type="match status" value="1"/>
</dbReference>
<keyword evidence="4" id="KW-0645">Protease</keyword>
<gene>
    <name evidence="4" type="primary">AGBL3</name>
</gene>
<dbReference type="RefSeq" id="XP_035579240.1">
    <property type="nucleotide sequence ID" value="XM_035723347.1"/>
</dbReference>
<dbReference type="AlphaFoldDB" id="A0A6P9EWV4"/>
<dbReference type="Proteomes" id="UP000515165">
    <property type="component" value="Chromosome 12"/>
</dbReference>
<evidence type="ECO:0000256" key="2">
    <source>
        <dbReference type="SAM" id="MobiDB-lite"/>
    </source>
</evidence>
<keyword evidence="4" id="KW-0378">Hydrolase</keyword>
<dbReference type="CTD" id="340351"/>
<organism evidence="3 4">
    <name type="scientific">Zalophus californianus</name>
    <name type="common">California sealion</name>
    <dbReference type="NCBI Taxonomy" id="9704"/>
    <lineage>
        <taxon>Eukaryota</taxon>
        <taxon>Metazoa</taxon>
        <taxon>Chordata</taxon>
        <taxon>Craniata</taxon>
        <taxon>Vertebrata</taxon>
        <taxon>Euteleostomi</taxon>
        <taxon>Mammalia</taxon>
        <taxon>Eutheria</taxon>
        <taxon>Laurasiatheria</taxon>
        <taxon>Carnivora</taxon>
        <taxon>Caniformia</taxon>
        <taxon>Pinnipedia</taxon>
        <taxon>Otariidae</taxon>
        <taxon>Zalophus</taxon>
    </lineage>
</organism>
<feature type="compositionally biased region" description="Basic and acidic residues" evidence="2">
    <location>
        <begin position="557"/>
        <end position="570"/>
    </location>
</feature>